<dbReference type="Proteomes" id="UP000179807">
    <property type="component" value="Unassembled WGS sequence"/>
</dbReference>
<accession>A0A1J4K921</accession>
<gene>
    <name evidence="1" type="ORF">TRFO_25873</name>
</gene>
<name>A0A1J4K921_9EUKA</name>
<dbReference type="InterPro" id="IPR032675">
    <property type="entry name" value="LRR_dom_sf"/>
</dbReference>
<dbReference type="SUPFAM" id="SSF52058">
    <property type="entry name" value="L domain-like"/>
    <property type="match status" value="1"/>
</dbReference>
<dbReference type="OrthoDB" id="10564678at2759"/>
<evidence type="ECO:0000313" key="1">
    <source>
        <dbReference type="EMBL" id="OHT06174.1"/>
    </source>
</evidence>
<dbReference type="GeneID" id="94839323"/>
<dbReference type="RefSeq" id="XP_068359310.1">
    <property type="nucleotide sequence ID" value="XM_068504619.1"/>
</dbReference>
<protein>
    <submittedName>
        <fullName evidence="1">Uncharacterized protein</fullName>
    </submittedName>
</protein>
<evidence type="ECO:0000313" key="2">
    <source>
        <dbReference type="Proteomes" id="UP000179807"/>
    </source>
</evidence>
<sequence>MSSPVPSWLSRRLHTLKRTGVLTLIKEKNTDLSCLQLKDVISYIQFIKTLDLTGTPIDSLADLPVLPRVTNLVADYSNISNCINFSSVSTLTSISVKKTPLSQKPHYKLSILLAAGPNIVKIDGKQITQVLVNRCKSYPPYVSELVNRGWMAEYPCPDDNQLAELCRQYDVEIPAEEDRTEIGLEEESFPSSESCDEDTDFDTLAQKLWNQHEVMLQKKQALFGIIEEELSELIQDESDFGDRVATLFRSHGINVSANDENSILEAINDLCKRNDHKVPAYSP</sequence>
<proteinExistence type="predicted"/>
<keyword evidence="2" id="KW-1185">Reference proteome</keyword>
<organism evidence="1 2">
    <name type="scientific">Tritrichomonas foetus</name>
    <dbReference type="NCBI Taxonomy" id="1144522"/>
    <lineage>
        <taxon>Eukaryota</taxon>
        <taxon>Metamonada</taxon>
        <taxon>Parabasalia</taxon>
        <taxon>Tritrichomonadida</taxon>
        <taxon>Tritrichomonadidae</taxon>
        <taxon>Tritrichomonas</taxon>
    </lineage>
</organism>
<comment type="caution">
    <text evidence="1">The sequence shown here is derived from an EMBL/GenBank/DDBJ whole genome shotgun (WGS) entry which is preliminary data.</text>
</comment>
<dbReference type="EMBL" id="MLAK01000734">
    <property type="protein sequence ID" value="OHT06174.1"/>
    <property type="molecule type" value="Genomic_DNA"/>
</dbReference>
<dbReference type="Gene3D" id="3.80.10.10">
    <property type="entry name" value="Ribonuclease Inhibitor"/>
    <property type="match status" value="1"/>
</dbReference>
<dbReference type="AlphaFoldDB" id="A0A1J4K921"/>
<dbReference type="VEuPathDB" id="TrichDB:TRFO_25873"/>
<reference evidence="1" key="1">
    <citation type="submission" date="2016-10" db="EMBL/GenBank/DDBJ databases">
        <authorList>
            <person name="Benchimol M."/>
            <person name="Almeida L.G."/>
            <person name="Vasconcelos A.T."/>
            <person name="Perreira-Neves A."/>
            <person name="Rosa I.A."/>
            <person name="Tasca T."/>
            <person name="Bogo M.R."/>
            <person name="de Souza W."/>
        </authorList>
    </citation>
    <scope>NUCLEOTIDE SEQUENCE [LARGE SCALE GENOMIC DNA]</scope>
    <source>
        <strain evidence="1">K</strain>
    </source>
</reference>